<dbReference type="Proteomes" id="UP000054874">
    <property type="component" value="Unassembled WGS sequence"/>
</dbReference>
<evidence type="ECO:0000313" key="2">
    <source>
        <dbReference type="Proteomes" id="UP000054874"/>
    </source>
</evidence>
<reference evidence="1 2" key="1">
    <citation type="submission" date="2015-11" db="EMBL/GenBank/DDBJ databases">
        <title>Butyribacter intestini gen. nov., sp. nov., a butyric acid-producing bacterium of the family Lachnospiraceae isolated from the human faeces.</title>
        <authorList>
            <person name="Zou Y."/>
            <person name="Xue W."/>
            <person name="Luo G."/>
            <person name="Lv M."/>
        </authorList>
    </citation>
    <scope>NUCLEOTIDE SEQUENCE [LARGE SCALE GENOMIC DNA]</scope>
    <source>
        <strain evidence="1 2">ACET-33324</strain>
    </source>
</reference>
<proteinExistence type="predicted"/>
<dbReference type="AlphaFoldDB" id="A0A0V8QFT3"/>
<evidence type="ECO:0008006" key="3">
    <source>
        <dbReference type="Google" id="ProtNLM"/>
    </source>
</evidence>
<dbReference type="EMBL" id="LNAM01000153">
    <property type="protein sequence ID" value="KSV59094.1"/>
    <property type="molecule type" value="Genomic_DNA"/>
</dbReference>
<protein>
    <recommendedName>
        <fullName evidence="3">Antitoxin</fullName>
    </recommendedName>
</protein>
<evidence type="ECO:0000313" key="1">
    <source>
        <dbReference type="EMBL" id="KSV59094.1"/>
    </source>
</evidence>
<accession>A0A0V8QFT3</accession>
<comment type="caution">
    <text evidence="1">The sequence shown here is derived from an EMBL/GenBank/DDBJ whole genome shotgun (WGS) entry which is preliminary data.</text>
</comment>
<sequence length="64" mass="7459">MAYAKKEDAIAYVNAYQKEKYDRITVMAAKGKKEEYEAAAKFKGMKLSAFIQDCVEKELERMRK</sequence>
<gene>
    <name evidence="1" type="ORF">ASU35_01905</name>
</gene>
<organism evidence="1 2">
    <name type="scientific">Acetivibrio ethanolgignens</name>
    <dbReference type="NCBI Taxonomy" id="290052"/>
    <lineage>
        <taxon>Bacteria</taxon>
        <taxon>Bacillati</taxon>
        <taxon>Bacillota</taxon>
        <taxon>Clostridia</taxon>
        <taxon>Eubacteriales</taxon>
        <taxon>Oscillospiraceae</taxon>
        <taxon>Acetivibrio</taxon>
    </lineage>
</organism>
<keyword evidence="2" id="KW-1185">Reference proteome</keyword>
<dbReference type="RefSeq" id="WP_058352730.1">
    <property type="nucleotide sequence ID" value="NZ_CABMMD010000153.1"/>
</dbReference>
<name>A0A0V8QFT3_9FIRM</name>